<organism evidence="2 3">
    <name type="scientific">Paramuricea clavata</name>
    <name type="common">Red gorgonian</name>
    <name type="synonym">Violescent sea-whip</name>
    <dbReference type="NCBI Taxonomy" id="317549"/>
    <lineage>
        <taxon>Eukaryota</taxon>
        <taxon>Metazoa</taxon>
        <taxon>Cnidaria</taxon>
        <taxon>Anthozoa</taxon>
        <taxon>Octocorallia</taxon>
        <taxon>Malacalcyonacea</taxon>
        <taxon>Plexauridae</taxon>
        <taxon>Paramuricea</taxon>
    </lineage>
</organism>
<reference evidence="2" key="1">
    <citation type="submission" date="2020-04" db="EMBL/GenBank/DDBJ databases">
        <authorList>
            <person name="Alioto T."/>
            <person name="Alioto T."/>
            <person name="Gomez Garrido J."/>
        </authorList>
    </citation>
    <scope>NUCLEOTIDE SEQUENCE</scope>
    <source>
        <strain evidence="2">A484AB</strain>
    </source>
</reference>
<evidence type="ECO:0000313" key="2">
    <source>
        <dbReference type="EMBL" id="CAB4041631.1"/>
    </source>
</evidence>
<dbReference type="InterPro" id="IPR043972">
    <property type="entry name" value="FUZ/MON1/HPS1_longin_1"/>
</dbReference>
<comment type="caution">
    <text evidence="2">The sequence shown here is derived from an EMBL/GenBank/DDBJ whole genome shotgun (WGS) entry which is preliminary data.</text>
</comment>
<dbReference type="GO" id="GO:0016192">
    <property type="term" value="P:vesicle-mediated transport"/>
    <property type="evidence" value="ECO:0007669"/>
    <property type="project" value="InterPro"/>
</dbReference>
<dbReference type="AlphaFoldDB" id="A0A6S7KFM8"/>
<sequence>MQFTEFLKKLDACAWGQSNMASYLVALTAEGGIPLFTRTKGDLPQLPFPVLGSLNGVHMFARNQNVQLVNTITQGDAKIVWKMFHNSVMLILVTSNDDSSDIHALSLLDLMFNSLVFHVGINAVIAAQNVEKQKRDLR</sequence>
<dbReference type="Pfam" id="PF19036">
    <property type="entry name" value="Fuz_longin_1"/>
    <property type="match status" value="1"/>
</dbReference>
<dbReference type="Proteomes" id="UP001152795">
    <property type="component" value="Unassembled WGS sequence"/>
</dbReference>
<dbReference type="PANTHER" id="PTHR13559">
    <property type="entry name" value="INTRACELLULAR TRAFFIC PROTEIN-RELATED"/>
    <property type="match status" value="1"/>
</dbReference>
<feature type="domain" description="FUZ/MON1/HPS1 first Longin" evidence="1">
    <location>
        <begin position="28"/>
        <end position="137"/>
    </location>
</feature>
<protein>
    <recommendedName>
        <fullName evidence="1">FUZ/MON1/HPS1 first Longin domain-containing protein</fullName>
    </recommendedName>
</protein>
<dbReference type="OrthoDB" id="74835at2759"/>
<dbReference type="InterPro" id="IPR026069">
    <property type="entry name" value="Fuzzy"/>
</dbReference>
<dbReference type="GO" id="GO:1905515">
    <property type="term" value="P:non-motile cilium assembly"/>
    <property type="evidence" value="ECO:0007669"/>
    <property type="project" value="TreeGrafter"/>
</dbReference>
<evidence type="ECO:0000313" key="3">
    <source>
        <dbReference type="Proteomes" id="UP001152795"/>
    </source>
</evidence>
<proteinExistence type="predicted"/>
<dbReference type="PANTHER" id="PTHR13559:SF1">
    <property type="entry name" value="PROTEIN FUZZY HOMOLOG"/>
    <property type="match status" value="1"/>
</dbReference>
<feature type="non-terminal residue" evidence="2">
    <location>
        <position position="138"/>
    </location>
</feature>
<gene>
    <name evidence="2" type="ORF">PACLA_8A045899</name>
</gene>
<accession>A0A6S7KFM8</accession>
<name>A0A6S7KFM8_PARCT</name>
<dbReference type="EMBL" id="CACRXK020028635">
    <property type="protein sequence ID" value="CAB4041631.1"/>
    <property type="molecule type" value="Genomic_DNA"/>
</dbReference>
<evidence type="ECO:0000259" key="1">
    <source>
        <dbReference type="Pfam" id="PF19036"/>
    </source>
</evidence>
<keyword evidence="3" id="KW-1185">Reference proteome</keyword>